<evidence type="ECO:0000313" key="2">
    <source>
        <dbReference type="Proteomes" id="UP000018542"/>
    </source>
</evidence>
<evidence type="ECO:0000313" key="1">
    <source>
        <dbReference type="EMBL" id="AHB49462.1"/>
    </source>
</evidence>
<protein>
    <submittedName>
        <fullName evidence="1">N-formylglutamate amidohydrolase</fullName>
    </submittedName>
</protein>
<accession>V5SG31</accession>
<keyword evidence="2" id="KW-1185">Reference proteome</keyword>
<dbReference type="SUPFAM" id="SSF53187">
    <property type="entry name" value="Zn-dependent exopeptidases"/>
    <property type="match status" value="1"/>
</dbReference>
<dbReference type="InterPro" id="IPR007709">
    <property type="entry name" value="N-FG_amidohydro"/>
</dbReference>
<dbReference type="AlphaFoldDB" id="V5SG31"/>
<gene>
    <name evidence="1" type="ORF">W911_15350</name>
</gene>
<name>V5SG31_9HYPH</name>
<sequence>MTAYSSFITDFEPPFSVLKPKVQSAPFVLCSPHSGRIYPRAFLEQSRLDPMTLRKSEDCFVDELFEGAAALGVPLISAQFPRAYLDVNREPYELDPELFADPLPDYANSQSVRVIGGLGTIARIVADGEEIYASRLSVEQALARIDHLYFPFHGALAELIAETKALFGYAVLIDCHSMPSAQMAQSSGPRPDFVIGDRFGVACDPKLTRTLKEALTGSGYDVHLNRPYAGGYITEHYGRPLEGVHAVQIEINRALYLNEARFTPGRGFQRLKADLTRIAGTLFSTLPAALEQRAAAE</sequence>
<dbReference type="Gene3D" id="3.40.630.40">
    <property type="entry name" value="Zn-dependent exopeptidases"/>
    <property type="match status" value="1"/>
</dbReference>
<dbReference type="PATRIC" id="fig|1029756.8.peg.3199"/>
<dbReference type="Proteomes" id="UP000018542">
    <property type="component" value="Chromosome"/>
</dbReference>
<dbReference type="Pfam" id="PF05013">
    <property type="entry name" value="FGase"/>
    <property type="match status" value="1"/>
</dbReference>
<proteinExistence type="predicted"/>
<dbReference type="EMBL" id="CP006912">
    <property type="protein sequence ID" value="AHB49462.1"/>
    <property type="molecule type" value="Genomic_DNA"/>
</dbReference>
<reference evidence="1 2" key="1">
    <citation type="journal article" date="2014" name="Genome Announc.">
        <title>Complete Genome Sequence of Hyphomicrobium nitrativorans Strain NL23, a Denitrifying Bacterium Isolated from Biofilm of a Methanol-Fed Denitrification System Treating Seawater at the Montreal Biodome.</title>
        <authorList>
            <person name="Martineau C."/>
            <person name="Villeneuve C."/>
            <person name="Mauffrey F."/>
            <person name="Villemur R."/>
        </authorList>
    </citation>
    <scope>NUCLEOTIDE SEQUENCE [LARGE SCALE GENOMIC DNA]</scope>
    <source>
        <strain evidence="1">NL23</strain>
    </source>
</reference>
<dbReference type="RefSeq" id="WP_023788374.1">
    <property type="nucleotide sequence ID" value="NC_022997.1"/>
</dbReference>
<dbReference type="STRING" id="1029756.W911_15350"/>
<dbReference type="HOGENOM" id="CLU_069318_1_0_5"/>
<dbReference type="GO" id="GO:0016787">
    <property type="term" value="F:hydrolase activity"/>
    <property type="evidence" value="ECO:0007669"/>
    <property type="project" value="UniProtKB-KW"/>
</dbReference>
<keyword evidence="1" id="KW-0378">Hydrolase</keyword>
<dbReference type="KEGG" id="hni:W911_15350"/>
<dbReference type="OrthoDB" id="9802050at2"/>
<organism evidence="1 2">
    <name type="scientific">Hyphomicrobium nitrativorans NL23</name>
    <dbReference type="NCBI Taxonomy" id="1029756"/>
    <lineage>
        <taxon>Bacteria</taxon>
        <taxon>Pseudomonadati</taxon>
        <taxon>Pseudomonadota</taxon>
        <taxon>Alphaproteobacteria</taxon>
        <taxon>Hyphomicrobiales</taxon>
        <taxon>Hyphomicrobiaceae</taxon>
        <taxon>Hyphomicrobium</taxon>
    </lineage>
</organism>